<evidence type="ECO:0000256" key="7">
    <source>
        <dbReference type="ARBA" id="ARBA00022723"/>
    </source>
</evidence>
<keyword evidence="19" id="KW-1185">Reference proteome</keyword>
<dbReference type="OrthoDB" id="107372at2759"/>
<dbReference type="CDD" id="cd16451">
    <property type="entry name" value="mRING_PEX12"/>
    <property type="match status" value="1"/>
</dbReference>
<dbReference type="GO" id="GO:0016562">
    <property type="term" value="P:protein import into peroxisome matrix, receptor recycling"/>
    <property type="evidence" value="ECO:0007669"/>
    <property type="project" value="UniProtKB-ARBA"/>
</dbReference>
<evidence type="ECO:0000259" key="17">
    <source>
        <dbReference type="Pfam" id="PF04757"/>
    </source>
</evidence>
<dbReference type="GO" id="GO:1990429">
    <property type="term" value="C:peroxisomal importomer complex"/>
    <property type="evidence" value="ECO:0007669"/>
    <property type="project" value="TreeGrafter"/>
</dbReference>
<dbReference type="InterPro" id="IPR006845">
    <property type="entry name" value="Pex_N"/>
</dbReference>
<evidence type="ECO:0000256" key="3">
    <source>
        <dbReference type="ARBA" id="ARBA00008704"/>
    </source>
</evidence>
<evidence type="ECO:0000256" key="1">
    <source>
        <dbReference type="ARBA" id="ARBA00004585"/>
    </source>
</evidence>
<keyword evidence="6" id="KW-0812">Transmembrane</keyword>
<evidence type="ECO:0000256" key="2">
    <source>
        <dbReference type="ARBA" id="ARBA00004906"/>
    </source>
</evidence>
<feature type="region of interest" description="Disordered" evidence="16">
    <location>
        <begin position="308"/>
        <end position="329"/>
    </location>
</feature>
<evidence type="ECO:0000256" key="15">
    <source>
        <dbReference type="ARBA" id="ARBA00034505"/>
    </source>
</evidence>
<name>A0A1X2IKX0_9FUNG</name>
<gene>
    <name evidence="18" type="ORF">BCR42DRAFT_460536</name>
</gene>
<dbReference type="Gene3D" id="3.30.40.10">
    <property type="entry name" value="Zinc/RING finger domain, C3HC4 (zinc finger)"/>
    <property type="match status" value="1"/>
</dbReference>
<evidence type="ECO:0000256" key="12">
    <source>
        <dbReference type="ARBA" id="ARBA00023136"/>
    </source>
</evidence>
<keyword evidence="10" id="KW-0653">Protein transport</keyword>
<keyword evidence="13" id="KW-0576">Peroxisome</keyword>
<dbReference type="PANTHER" id="PTHR12888">
    <property type="entry name" value="PEROXISOME ASSEMBLY PROTEIN 12 PEROXIN-12"/>
    <property type="match status" value="1"/>
</dbReference>
<evidence type="ECO:0000256" key="16">
    <source>
        <dbReference type="SAM" id="MobiDB-lite"/>
    </source>
</evidence>
<evidence type="ECO:0000256" key="8">
    <source>
        <dbReference type="ARBA" id="ARBA00022771"/>
    </source>
</evidence>
<evidence type="ECO:0000256" key="5">
    <source>
        <dbReference type="ARBA" id="ARBA00022448"/>
    </source>
</evidence>
<evidence type="ECO:0000256" key="9">
    <source>
        <dbReference type="ARBA" id="ARBA00022833"/>
    </source>
</evidence>
<accession>A0A1X2IKX0</accession>
<dbReference type="AlphaFoldDB" id="A0A1X2IKX0"/>
<dbReference type="GO" id="GO:0004842">
    <property type="term" value="F:ubiquitin-protein transferase activity"/>
    <property type="evidence" value="ECO:0007669"/>
    <property type="project" value="TreeGrafter"/>
</dbReference>
<keyword evidence="12" id="KW-0472">Membrane</keyword>
<comment type="subunit">
    <text evidence="15">Component of the PEX2-PEX10-PEX12 retrotranslocation channel, composed of PEX2, PEX10 and PEX12.</text>
</comment>
<dbReference type="Proteomes" id="UP000193560">
    <property type="component" value="Unassembled WGS sequence"/>
</dbReference>
<feature type="domain" description="Pex N-terminal" evidence="17">
    <location>
        <begin position="24"/>
        <end position="298"/>
    </location>
</feature>
<evidence type="ECO:0000313" key="19">
    <source>
        <dbReference type="Proteomes" id="UP000193560"/>
    </source>
</evidence>
<dbReference type="GO" id="GO:0006513">
    <property type="term" value="P:protein monoubiquitination"/>
    <property type="evidence" value="ECO:0007669"/>
    <property type="project" value="TreeGrafter"/>
</dbReference>
<proteinExistence type="inferred from homology"/>
<dbReference type="STRING" id="90262.A0A1X2IKX0"/>
<keyword evidence="8" id="KW-0863">Zinc-finger</keyword>
<dbReference type="SUPFAM" id="SSF57850">
    <property type="entry name" value="RING/U-box"/>
    <property type="match status" value="1"/>
</dbReference>
<dbReference type="PIRSF" id="PIRSF038074">
    <property type="entry name" value="Peroxisome_assembly_p12"/>
    <property type="match status" value="1"/>
</dbReference>
<dbReference type="Pfam" id="PF04757">
    <property type="entry name" value="Pex2_Pex12"/>
    <property type="match status" value="1"/>
</dbReference>
<organism evidence="18 19">
    <name type="scientific">Absidia repens</name>
    <dbReference type="NCBI Taxonomy" id="90262"/>
    <lineage>
        <taxon>Eukaryota</taxon>
        <taxon>Fungi</taxon>
        <taxon>Fungi incertae sedis</taxon>
        <taxon>Mucoromycota</taxon>
        <taxon>Mucoromycotina</taxon>
        <taxon>Mucoromycetes</taxon>
        <taxon>Mucorales</taxon>
        <taxon>Cunninghamellaceae</taxon>
        <taxon>Absidia</taxon>
    </lineage>
</organism>
<comment type="similarity">
    <text evidence="3">Belongs to the pex2/pex10/pex12 family.</text>
</comment>
<evidence type="ECO:0000256" key="14">
    <source>
        <dbReference type="ARBA" id="ARBA00029692"/>
    </source>
</evidence>
<keyword evidence="7" id="KW-0479">Metal-binding</keyword>
<evidence type="ECO:0000256" key="6">
    <source>
        <dbReference type="ARBA" id="ARBA00022692"/>
    </source>
</evidence>
<dbReference type="InterPro" id="IPR013083">
    <property type="entry name" value="Znf_RING/FYVE/PHD"/>
</dbReference>
<dbReference type="InterPro" id="IPR017375">
    <property type="entry name" value="PEX12"/>
</dbReference>
<dbReference type="PANTHER" id="PTHR12888:SF0">
    <property type="entry name" value="PEROXISOME ASSEMBLY PROTEIN 12"/>
    <property type="match status" value="1"/>
</dbReference>
<evidence type="ECO:0000256" key="4">
    <source>
        <dbReference type="ARBA" id="ARBA00018980"/>
    </source>
</evidence>
<protein>
    <recommendedName>
        <fullName evidence="4">Peroxisome assembly protein 12</fullName>
    </recommendedName>
    <alternativeName>
        <fullName evidence="14">Peroxin-12</fullName>
    </alternativeName>
</protein>
<dbReference type="GO" id="GO:0008270">
    <property type="term" value="F:zinc ion binding"/>
    <property type="evidence" value="ECO:0007669"/>
    <property type="project" value="UniProtKB-KW"/>
</dbReference>
<keyword evidence="11" id="KW-1133">Transmembrane helix</keyword>
<evidence type="ECO:0000256" key="11">
    <source>
        <dbReference type="ARBA" id="ARBA00022989"/>
    </source>
</evidence>
<evidence type="ECO:0000313" key="18">
    <source>
        <dbReference type="EMBL" id="ORZ18194.1"/>
    </source>
</evidence>
<dbReference type="GO" id="GO:0005778">
    <property type="term" value="C:peroxisomal membrane"/>
    <property type="evidence" value="ECO:0007669"/>
    <property type="project" value="UniProtKB-SubCell"/>
</dbReference>
<comment type="pathway">
    <text evidence="2">Protein modification; protein ubiquitination.</text>
</comment>
<comment type="subcellular location">
    <subcellularLocation>
        <location evidence="1">Peroxisome membrane</location>
        <topology evidence="1">Multi-pass membrane protein</topology>
    </subcellularLocation>
</comment>
<evidence type="ECO:0000256" key="13">
    <source>
        <dbReference type="ARBA" id="ARBA00023140"/>
    </source>
</evidence>
<sequence length="398" mass="45654">MEFMSALGSQEDAYRPSLFELVAQEKLRDLLQPAVQYITAVYAQRYPRLLIRLVNNHEEFYAVLMFLIERHYLKEWGASFAENFYGLKRVSTNYLESKGSQMALPAGGASAGQSPALTKRERNTSLLMLVGLPYLKCRMDLLYQKVSGDASLLGINEQEERENEDLADPTTSHRRKLKIRLIKLFRTLYPYINALYHGSGLVYNVLYLFNKTKYHSPWLHLLGLQIKRMSMADYVSIDDIYTYRAYYDKVDASQQQSKTKNAFLRMFSGTFGKVIEFLKVLLPMSIFFFKFLEWWYSSEFARGNGTGNYGEDEDEATIPPPEKTKPDPRGIKLPSSPNTCPICSASPINNPTALPSGFVFCYTCAYRYVEEHSRCPVSWIKVDRGVEDLTKVYADGNL</sequence>
<dbReference type="EMBL" id="MCGE01000009">
    <property type="protein sequence ID" value="ORZ18194.1"/>
    <property type="molecule type" value="Genomic_DNA"/>
</dbReference>
<reference evidence="18 19" key="1">
    <citation type="submission" date="2016-07" db="EMBL/GenBank/DDBJ databases">
        <title>Pervasive Adenine N6-methylation of Active Genes in Fungi.</title>
        <authorList>
            <consortium name="DOE Joint Genome Institute"/>
            <person name="Mondo S.J."/>
            <person name="Dannebaum R.O."/>
            <person name="Kuo R.C."/>
            <person name="Labutti K."/>
            <person name="Haridas S."/>
            <person name="Kuo A."/>
            <person name="Salamov A."/>
            <person name="Ahrendt S.R."/>
            <person name="Lipzen A."/>
            <person name="Sullivan W."/>
            <person name="Andreopoulos W.B."/>
            <person name="Clum A."/>
            <person name="Lindquist E."/>
            <person name="Daum C."/>
            <person name="Ramamoorthy G.K."/>
            <person name="Gryganskyi A."/>
            <person name="Culley D."/>
            <person name="Magnuson J.K."/>
            <person name="James T.Y."/>
            <person name="O'Malley M.A."/>
            <person name="Stajich J.E."/>
            <person name="Spatafora J.W."/>
            <person name="Visel A."/>
            <person name="Grigoriev I.V."/>
        </authorList>
    </citation>
    <scope>NUCLEOTIDE SEQUENCE [LARGE SCALE GENOMIC DNA]</scope>
    <source>
        <strain evidence="18 19">NRRL 1336</strain>
    </source>
</reference>
<evidence type="ECO:0000256" key="10">
    <source>
        <dbReference type="ARBA" id="ARBA00022927"/>
    </source>
</evidence>
<keyword evidence="5" id="KW-0813">Transport</keyword>
<comment type="caution">
    <text evidence="18">The sequence shown here is derived from an EMBL/GenBank/DDBJ whole genome shotgun (WGS) entry which is preliminary data.</text>
</comment>
<keyword evidence="9" id="KW-0862">Zinc</keyword>